<proteinExistence type="predicted"/>
<evidence type="ECO:0000256" key="1">
    <source>
        <dbReference type="ARBA" id="ARBA00022676"/>
    </source>
</evidence>
<dbReference type="STRING" id="290633.GOX0999"/>
<dbReference type="GO" id="GO:0009244">
    <property type="term" value="P:lipopolysaccharide core region biosynthetic process"/>
    <property type="evidence" value="ECO:0007669"/>
    <property type="project" value="TreeGrafter"/>
</dbReference>
<protein>
    <submittedName>
        <fullName evidence="4">Putative glycosyltransferase</fullName>
        <ecNumber evidence="4">2.4.1.-</ecNumber>
    </submittedName>
</protein>
<dbReference type="Proteomes" id="UP000006375">
    <property type="component" value="Chromosome"/>
</dbReference>
<dbReference type="InterPro" id="IPR030929">
    <property type="entry name" value="Aah/TibC-like"/>
</dbReference>
<dbReference type="PANTHER" id="PTHR30160">
    <property type="entry name" value="TETRAACYLDISACCHARIDE 4'-KINASE-RELATED"/>
    <property type="match status" value="1"/>
</dbReference>
<dbReference type="Pfam" id="PF01075">
    <property type="entry name" value="Glyco_transf_9"/>
    <property type="match status" value="1"/>
</dbReference>
<keyword evidence="1 4" id="KW-0328">Glycosyltransferase</keyword>
<evidence type="ECO:0000313" key="4">
    <source>
        <dbReference type="EMBL" id="AAW60771.1"/>
    </source>
</evidence>
<dbReference type="EMBL" id="CP000009">
    <property type="protein sequence ID" value="AAW60771.1"/>
    <property type="molecule type" value="Genomic_DNA"/>
</dbReference>
<dbReference type="HOGENOM" id="CLU_044689_0_0_5"/>
<evidence type="ECO:0000259" key="3">
    <source>
        <dbReference type="Pfam" id="PF21129"/>
    </source>
</evidence>
<dbReference type="eggNOG" id="COG0859">
    <property type="taxonomic scope" value="Bacteria"/>
</dbReference>
<evidence type="ECO:0000256" key="2">
    <source>
        <dbReference type="ARBA" id="ARBA00022679"/>
    </source>
</evidence>
<dbReference type="EC" id="2.4.1.-" evidence="4"/>
<dbReference type="AlphaFoldDB" id="Q5FS75"/>
<dbReference type="Pfam" id="PF21129">
    <property type="entry name" value="TibC_1st"/>
    <property type="match status" value="1"/>
</dbReference>
<dbReference type="Gene3D" id="3.40.50.2000">
    <property type="entry name" value="Glycogen Phosphorylase B"/>
    <property type="match status" value="1"/>
</dbReference>
<organism evidence="4 5">
    <name type="scientific">Gluconobacter oxydans (strain 621H)</name>
    <name type="common">Gluconobacter suboxydans</name>
    <dbReference type="NCBI Taxonomy" id="290633"/>
    <lineage>
        <taxon>Bacteria</taxon>
        <taxon>Pseudomonadati</taxon>
        <taxon>Pseudomonadota</taxon>
        <taxon>Alphaproteobacteria</taxon>
        <taxon>Acetobacterales</taxon>
        <taxon>Acetobacteraceae</taxon>
        <taxon>Gluconobacter</taxon>
    </lineage>
</organism>
<evidence type="ECO:0000313" key="5">
    <source>
        <dbReference type="Proteomes" id="UP000006375"/>
    </source>
</evidence>
<feature type="domain" description="Autotransproter heptosyltransferase TibC/BAHTCr-like N-terminal" evidence="3">
    <location>
        <begin position="2"/>
        <end position="40"/>
    </location>
</feature>
<dbReference type="GO" id="GO:0005829">
    <property type="term" value="C:cytosol"/>
    <property type="evidence" value="ECO:0007669"/>
    <property type="project" value="TreeGrafter"/>
</dbReference>
<dbReference type="InterPro" id="IPR002201">
    <property type="entry name" value="Glyco_trans_9"/>
</dbReference>
<reference evidence="4 5" key="1">
    <citation type="journal article" date="2005" name="Nat. Biotechnol.">
        <title>Complete genome sequence of the acetic acid bacterium Gluconobacter oxydans.</title>
        <authorList>
            <person name="Prust C."/>
            <person name="Hoffmeister M."/>
            <person name="Liesegang H."/>
            <person name="Wiezer A."/>
            <person name="Fricke W.F."/>
            <person name="Ehrenreich A."/>
            <person name="Gottschalk G."/>
            <person name="Deppenmeier U."/>
        </authorList>
    </citation>
    <scope>NUCLEOTIDE SEQUENCE [LARGE SCALE GENOMIC DNA]</scope>
    <source>
        <strain evidence="4 5">621H</strain>
    </source>
</reference>
<keyword evidence="5" id="KW-1185">Reference proteome</keyword>
<dbReference type="InterPro" id="IPR051199">
    <property type="entry name" value="LPS_LOS_Heptosyltrfase"/>
</dbReference>
<name>Q5FS75_GLUOX</name>
<dbReference type="PANTHER" id="PTHR30160:SF1">
    <property type="entry name" value="LIPOPOLYSACCHARIDE 1,2-N-ACETYLGLUCOSAMINETRANSFERASE-RELATED"/>
    <property type="match status" value="1"/>
</dbReference>
<accession>Q5FS75</accession>
<sequence length="349" mass="39696">MRLRDRETETVLADMPLNEGTLHSTRRSFVKFGFEIWRGGQKIFAHDLDLRDRDVRIDMSLGALGDHLAWIGQVECFRLEHQCRLTCVMKAPLAALLRDAYPFIRMVTPDAEDGTLYYASYKVCVFYNDENGIYQPVDYRLAGLTGTAAHILGQAPREIRPRLSDIASTPPLDEPYVCIATQVSGQAKYWNNPHGWREVVAFLKQQGLRVVCIDQKPVAGHGIVWNSIPNGVEDQTGNRPLAERAMWLKHARFFVGLSSGLSWLAWAVNCPVVMISGFTQPFNEFTTPWRPINRNVCHGCANDPRHQMDPKDYLWCPRHRGTPRQFECTRAIEGQHVIDMIGTLMTEIS</sequence>
<dbReference type="KEGG" id="gox:GOX0999"/>
<dbReference type="NCBIfam" id="TIGR04414">
    <property type="entry name" value="hepto_Aah_TibC"/>
    <property type="match status" value="1"/>
</dbReference>
<gene>
    <name evidence="4" type="ordered locus">GOX0999</name>
</gene>
<dbReference type="GO" id="GO:0008713">
    <property type="term" value="F:ADP-heptose-lipopolysaccharide heptosyltransferase activity"/>
    <property type="evidence" value="ECO:0007669"/>
    <property type="project" value="TreeGrafter"/>
</dbReference>
<dbReference type="InterPro" id="IPR049327">
    <property type="entry name" value="TibC/BAHTCr-like_N"/>
</dbReference>
<keyword evidence="2 4" id="KW-0808">Transferase</keyword>
<dbReference type="SUPFAM" id="SSF53756">
    <property type="entry name" value="UDP-Glycosyltransferase/glycogen phosphorylase"/>
    <property type="match status" value="1"/>
</dbReference>